<name>A0A074XDS9_AURPU</name>
<dbReference type="GeneID" id="40749630"/>
<reference evidence="1 2" key="1">
    <citation type="journal article" date="2014" name="BMC Genomics">
        <title>Genome sequencing of four Aureobasidium pullulans varieties: biotechnological potential, stress tolerance, and description of new species.</title>
        <authorList>
            <person name="Gostin Ar C."/>
            <person name="Ohm R.A."/>
            <person name="Kogej T."/>
            <person name="Sonjak S."/>
            <person name="Turk M."/>
            <person name="Zajc J."/>
            <person name="Zalar P."/>
            <person name="Grube M."/>
            <person name="Sun H."/>
            <person name="Han J."/>
            <person name="Sharma A."/>
            <person name="Chiniquy J."/>
            <person name="Ngan C.Y."/>
            <person name="Lipzen A."/>
            <person name="Barry K."/>
            <person name="Grigoriev I.V."/>
            <person name="Gunde-Cimerman N."/>
        </authorList>
    </citation>
    <scope>NUCLEOTIDE SEQUENCE [LARGE SCALE GENOMIC DNA]</scope>
    <source>
        <strain evidence="1 2">EXF-150</strain>
    </source>
</reference>
<gene>
    <name evidence="1" type="ORF">M438DRAFT_35928</name>
</gene>
<dbReference type="Proteomes" id="UP000030706">
    <property type="component" value="Unassembled WGS sequence"/>
</dbReference>
<dbReference type="AlphaFoldDB" id="A0A074XDS9"/>
<dbReference type="EMBL" id="KL584984">
    <property type="protein sequence ID" value="KEQ83558.1"/>
    <property type="molecule type" value="Genomic_DNA"/>
</dbReference>
<evidence type="ECO:0000313" key="2">
    <source>
        <dbReference type="Proteomes" id="UP000030706"/>
    </source>
</evidence>
<keyword evidence="2" id="KW-1185">Reference proteome</keyword>
<dbReference type="RefSeq" id="XP_029759745.1">
    <property type="nucleotide sequence ID" value="XM_029907324.1"/>
</dbReference>
<sequence>MRCSMRYAWEPCTLCHERQPYGQEDLPARSTSYRHHASSLKVMLGPGCRDLQQSLSRATQNSPLGTHYQVDFERTHDTQIGSCHRIATQLVRKSGACFHENVAGSLEGHIPEEGTRERARELAGILTRSALNSHCRLHIAERATNLDQHEERSILWLSCSCLSQLGQPISAST</sequence>
<organism evidence="1 2">
    <name type="scientific">Aureobasidium pullulans EXF-150</name>
    <dbReference type="NCBI Taxonomy" id="1043002"/>
    <lineage>
        <taxon>Eukaryota</taxon>
        <taxon>Fungi</taxon>
        <taxon>Dikarya</taxon>
        <taxon>Ascomycota</taxon>
        <taxon>Pezizomycotina</taxon>
        <taxon>Dothideomycetes</taxon>
        <taxon>Dothideomycetidae</taxon>
        <taxon>Dothideales</taxon>
        <taxon>Saccotheciaceae</taxon>
        <taxon>Aureobasidium</taxon>
    </lineage>
</organism>
<dbReference type="HOGENOM" id="CLU_1547228_0_0_1"/>
<proteinExistence type="predicted"/>
<accession>A0A074XDS9</accession>
<protein>
    <submittedName>
        <fullName evidence="1">Uncharacterized protein</fullName>
    </submittedName>
</protein>
<evidence type="ECO:0000313" key="1">
    <source>
        <dbReference type="EMBL" id="KEQ83558.1"/>
    </source>
</evidence>